<comment type="similarity">
    <text evidence="2 5">Belongs to the sulfotransferase 1 family.</text>
</comment>
<dbReference type="InterPro" id="IPR000863">
    <property type="entry name" value="Sulfotransferase_dom"/>
</dbReference>
<dbReference type="OMA" id="NNMQFRC"/>
<evidence type="ECO:0000256" key="3">
    <source>
        <dbReference type="ARBA" id="ARBA00022490"/>
    </source>
</evidence>
<comment type="subcellular location">
    <subcellularLocation>
        <location evidence="1">Cytoplasm</location>
    </subcellularLocation>
</comment>
<keyword evidence="3" id="KW-0963">Cytoplasm</keyword>
<dbReference type="Pfam" id="PF00685">
    <property type="entry name" value="Sulfotransfer_1"/>
    <property type="match status" value="1"/>
</dbReference>
<dbReference type="GeneTree" id="ENSGT00940000157101"/>
<gene>
    <name evidence="7" type="primary">LOC113443521</name>
</gene>
<proteinExistence type="inferred from homology"/>
<dbReference type="SUPFAM" id="SSF52540">
    <property type="entry name" value="P-loop containing nucleoside triphosphate hydrolases"/>
    <property type="match status" value="1"/>
</dbReference>
<keyword evidence="4 5" id="KW-0808">Transferase</keyword>
<dbReference type="InterPro" id="IPR027417">
    <property type="entry name" value="P-loop_NTPase"/>
</dbReference>
<reference evidence="7" key="2">
    <citation type="submission" date="2025-09" db="UniProtKB">
        <authorList>
            <consortium name="Ensembl"/>
        </authorList>
    </citation>
    <scope>IDENTIFICATION</scope>
</reference>
<dbReference type="AlphaFoldDB" id="A0A670ZF75"/>
<evidence type="ECO:0000259" key="6">
    <source>
        <dbReference type="Pfam" id="PF00685"/>
    </source>
</evidence>
<evidence type="ECO:0000313" key="7">
    <source>
        <dbReference type="Ensembl" id="ENSPTXP00000020391.1"/>
    </source>
</evidence>
<feature type="domain" description="Sulfotransferase" evidence="6">
    <location>
        <begin position="46"/>
        <end position="299"/>
    </location>
</feature>
<dbReference type="FunFam" id="3.40.50.300:FF:000433">
    <property type="entry name" value="Estrogen sulfotransferase"/>
    <property type="match status" value="1"/>
</dbReference>
<evidence type="ECO:0000256" key="2">
    <source>
        <dbReference type="ARBA" id="ARBA00005771"/>
    </source>
</evidence>
<evidence type="ECO:0000256" key="1">
    <source>
        <dbReference type="ARBA" id="ARBA00004496"/>
    </source>
</evidence>
<evidence type="ECO:0000256" key="5">
    <source>
        <dbReference type="RuleBase" id="RU361155"/>
    </source>
</evidence>
<evidence type="ECO:0000256" key="4">
    <source>
        <dbReference type="ARBA" id="ARBA00022679"/>
    </source>
</evidence>
<dbReference type="Gene3D" id="3.40.50.300">
    <property type="entry name" value="P-loop containing nucleotide triphosphate hydrolases"/>
    <property type="match status" value="1"/>
</dbReference>
<dbReference type="GO" id="GO:0008146">
    <property type="term" value="F:sulfotransferase activity"/>
    <property type="evidence" value="ECO:0007669"/>
    <property type="project" value="InterPro"/>
</dbReference>
<keyword evidence="8" id="KW-1185">Reference proteome</keyword>
<dbReference type="GO" id="GO:0005737">
    <property type="term" value="C:cytoplasm"/>
    <property type="evidence" value="ECO:0007669"/>
    <property type="project" value="UniProtKB-SubCell"/>
</dbReference>
<sequence>FKWEIDRYYLEIKPINCSKLVDVEGIQMPIEIVEHWDLISAFQARPDDLLICTYPKAGTTWIQEIVDMVQHRGDVQKCARAPIYERSPYLELFPPEPLPSGFELALAMPSPRTLKSHLPTPLLPTSFWEQNCKIIYVARNVKDCAVSYFYFQRMLKLFQDPGTWKDFLENFIAGEIAYGSWFDHVLGWWKAKDHHSILYLFYEDLKEVSISHTFICKVAQFLNIELSASVLDQIVQHTTFESMKNNPMTNYSNIPSAFMDQNVSPFMRKGTVGNWKEHFTVAQSQQIDEIYAQKLGNTGLKFRTEL</sequence>
<evidence type="ECO:0000313" key="8">
    <source>
        <dbReference type="Proteomes" id="UP000472273"/>
    </source>
</evidence>
<dbReference type="PANTHER" id="PTHR11783">
    <property type="entry name" value="SULFOTRANSFERASE SULT"/>
    <property type="match status" value="1"/>
</dbReference>
<dbReference type="EC" id="2.8.2.-" evidence="5"/>
<accession>A0A670ZF75</accession>
<organism evidence="7 8">
    <name type="scientific">Pseudonaja textilis</name>
    <name type="common">Eastern brown snake</name>
    <dbReference type="NCBI Taxonomy" id="8673"/>
    <lineage>
        <taxon>Eukaryota</taxon>
        <taxon>Metazoa</taxon>
        <taxon>Chordata</taxon>
        <taxon>Craniata</taxon>
        <taxon>Vertebrata</taxon>
        <taxon>Euteleostomi</taxon>
        <taxon>Lepidosauria</taxon>
        <taxon>Squamata</taxon>
        <taxon>Bifurcata</taxon>
        <taxon>Unidentata</taxon>
        <taxon>Episquamata</taxon>
        <taxon>Toxicofera</taxon>
        <taxon>Serpentes</taxon>
        <taxon>Colubroidea</taxon>
        <taxon>Elapidae</taxon>
        <taxon>Hydrophiinae</taxon>
        <taxon>Pseudonaja</taxon>
    </lineage>
</organism>
<protein>
    <recommendedName>
        <fullName evidence="5">Sulfotransferase</fullName>
        <ecNumber evidence="5">2.8.2.-</ecNumber>
    </recommendedName>
</protein>
<dbReference type="Ensembl" id="ENSPTXT00000021013.1">
    <property type="protein sequence ID" value="ENSPTXP00000020391.1"/>
    <property type="gene ID" value="ENSPTXG00000014091.1"/>
</dbReference>
<name>A0A670ZF75_PSETE</name>
<dbReference type="Proteomes" id="UP000472273">
    <property type="component" value="Unplaced"/>
</dbReference>
<reference evidence="7" key="1">
    <citation type="submission" date="2025-08" db="UniProtKB">
        <authorList>
            <consortium name="Ensembl"/>
        </authorList>
    </citation>
    <scope>IDENTIFICATION</scope>
</reference>